<dbReference type="EMBL" id="QPJK01000001">
    <property type="protein sequence ID" value="RCW75714.1"/>
    <property type="molecule type" value="Genomic_DNA"/>
</dbReference>
<dbReference type="Pfam" id="PF00486">
    <property type="entry name" value="Trans_reg_C"/>
    <property type="match status" value="1"/>
</dbReference>
<keyword evidence="7" id="KW-1185">Reference proteome</keyword>
<dbReference type="GO" id="GO:0000160">
    <property type="term" value="P:phosphorelay signal transduction system"/>
    <property type="evidence" value="ECO:0007669"/>
    <property type="project" value="InterPro"/>
</dbReference>
<accession>A0A368YBZ4</accession>
<dbReference type="CDD" id="cd00383">
    <property type="entry name" value="trans_reg_C"/>
    <property type="match status" value="1"/>
</dbReference>
<dbReference type="InterPro" id="IPR050498">
    <property type="entry name" value="Ycf3"/>
</dbReference>
<dbReference type="SUPFAM" id="SSF48452">
    <property type="entry name" value="TPR-like"/>
    <property type="match status" value="1"/>
</dbReference>
<protein>
    <submittedName>
        <fullName evidence="6">Transcriptional regulator</fullName>
    </submittedName>
</protein>
<dbReference type="PANTHER" id="PTHR44858">
    <property type="entry name" value="TETRATRICOPEPTIDE REPEAT PROTEIN 6"/>
    <property type="match status" value="1"/>
</dbReference>
<evidence type="ECO:0000259" key="5">
    <source>
        <dbReference type="PROSITE" id="PS51755"/>
    </source>
</evidence>
<dbReference type="SMART" id="SM00862">
    <property type="entry name" value="Trans_reg_C"/>
    <property type="match status" value="1"/>
</dbReference>
<evidence type="ECO:0000256" key="4">
    <source>
        <dbReference type="PROSITE-ProRule" id="PRU01091"/>
    </source>
</evidence>
<proteinExistence type="predicted"/>
<dbReference type="InterPro" id="IPR036388">
    <property type="entry name" value="WH-like_DNA-bd_sf"/>
</dbReference>
<dbReference type="InterPro" id="IPR016032">
    <property type="entry name" value="Sig_transdc_resp-reg_C-effctor"/>
</dbReference>
<feature type="DNA-binding region" description="OmpR/PhoB-type" evidence="4">
    <location>
        <begin position="17"/>
        <end position="110"/>
    </location>
</feature>
<name>A0A368YBZ4_9BURK</name>
<evidence type="ECO:0000256" key="3">
    <source>
        <dbReference type="ARBA" id="ARBA00023125"/>
    </source>
</evidence>
<dbReference type="GO" id="GO:0003677">
    <property type="term" value="F:DNA binding"/>
    <property type="evidence" value="ECO:0007669"/>
    <property type="project" value="UniProtKB-UniRule"/>
</dbReference>
<keyword evidence="3 4" id="KW-0238">DNA-binding</keyword>
<dbReference type="SMART" id="SM00028">
    <property type="entry name" value="TPR"/>
    <property type="match status" value="3"/>
</dbReference>
<dbReference type="PROSITE" id="PS51755">
    <property type="entry name" value="OMPR_PHOB"/>
    <property type="match status" value="1"/>
</dbReference>
<evidence type="ECO:0000313" key="6">
    <source>
        <dbReference type="EMBL" id="RCW75714.1"/>
    </source>
</evidence>
<dbReference type="Gene3D" id="1.10.10.10">
    <property type="entry name" value="Winged helix-like DNA-binding domain superfamily/Winged helix DNA-binding domain"/>
    <property type="match status" value="1"/>
</dbReference>
<comment type="caution">
    <text evidence="6">The sequence shown here is derived from an EMBL/GenBank/DDBJ whole genome shotgun (WGS) entry which is preliminary data.</text>
</comment>
<dbReference type="InterPro" id="IPR019734">
    <property type="entry name" value="TPR_rpt"/>
</dbReference>
<dbReference type="PANTHER" id="PTHR44858:SF1">
    <property type="entry name" value="UDP-N-ACETYLGLUCOSAMINE--PEPTIDE N-ACETYLGLUCOSAMINYLTRANSFERASE SPINDLY-RELATED"/>
    <property type="match status" value="1"/>
</dbReference>
<evidence type="ECO:0000256" key="1">
    <source>
        <dbReference type="ARBA" id="ARBA00022737"/>
    </source>
</evidence>
<organism evidence="6 7">
    <name type="scientific">Pseudorhodoferax soli</name>
    <dbReference type="NCBI Taxonomy" id="545864"/>
    <lineage>
        <taxon>Bacteria</taxon>
        <taxon>Pseudomonadati</taxon>
        <taxon>Pseudomonadota</taxon>
        <taxon>Betaproteobacteria</taxon>
        <taxon>Burkholderiales</taxon>
        <taxon>Comamonadaceae</taxon>
    </lineage>
</organism>
<keyword evidence="1" id="KW-0677">Repeat</keyword>
<reference evidence="6 7" key="1">
    <citation type="submission" date="2018-07" db="EMBL/GenBank/DDBJ databases">
        <title>Genomic Encyclopedia of Type Strains, Phase IV (KMG-IV): sequencing the most valuable type-strain genomes for metagenomic binning, comparative biology and taxonomic classification.</title>
        <authorList>
            <person name="Goeker M."/>
        </authorList>
    </citation>
    <scope>NUCLEOTIDE SEQUENCE [LARGE SCALE GENOMIC DNA]</scope>
    <source>
        <strain evidence="6 7">DSM 21634</strain>
    </source>
</reference>
<feature type="domain" description="OmpR/PhoB-type" evidence="5">
    <location>
        <begin position="17"/>
        <end position="110"/>
    </location>
</feature>
<dbReference type="AlphaFoldDB" id="A0A368YBZ4"/>
<evidence type="ECO:0000313" key="7">
    <source>
        <dbReference type="Proteomes" id="UP000252884"/>
    </source>
</evidence>
<gene>
    <name evidence="6" type="ORF">DES41_101309</name>
</gene>
<evidence type="ECO:0000256" key="2">
    <source>
        <dbReference type="ARBA" id="ARBA00022803"/>
    </source>
</evidence>
<sequence>MPRSSSCPPTVTSPSDTSAFALGPWRVDPQLDTLHDGQHSVKLEPRTMRLLCVLAQAQGGLVRTETLLDTVWPQVVVTPGSLYEAVAQLRKILGPDAIATVPRKGYRLALLAAPSTPVGMVAAPALGPHALAVLPLRARQLPDSHAFIRESLLDELIAELSRHPQLVVVALGTMLSYAGQEHLSPQQIGRELGAAYLVDGLLELRGDTLRVRVQMVSTAQGTQSWVDAVELPLAAWWDTGALVAGRLARALNLELLDQAARAPAPALPGPDASQAQALASRAWIALFARPETREVTAQAQAWAEQAIALAPALPLASTCLAFCHWRQAQFGWGAVAAAAQRALALQHAEQAVALDPREPDAHYVLGLVAYSLGQAARAEESLRHCMRLSGSHAPAHGLLALIRTRRGHPQEAAALCARAFALSPREPLRVVWHLALAWAGLALHDYAAALEASQQAMAVNPDFGTAYLTGAAAAQQLGATEEARAWVAFLRQRTAFTSLQAVRERLPPAREAAHREQMDQLLRLLAAAGMP</sequence>
<dbReference type="GO" id="GO:0006355">
    <property type="term" value="P:regulation of DNA-templated transcription"/>
    <property type="evidence" value="ECO:0007669"/>
    <property type="project" value="InterPro"/>
</dbReference>
<dbReference type="SUPFAM" id="SSF46894">
    <property type="entry name" value="C-terminal effector domain of the bipartite response regulators"/>
    <property type="match status" value="1"/>
</dbReference>
<dbReference type="Gene3D" id="1.25.40.10">
    <property type="entry name" value="Tetratricopeptide repeat domain"/>
    <property type="match status" value="2"/>
</dbReference>
<dbReference type="InterPro" id="IPR001867">
    <property type="entry name" value="OmpR/PhoB-type_DNA-bd"/>
</dbReference>
<keyword evidence="2" id="KW-0802">TPR repeat</keyword>
<dbReference type="Proteomes" id="UP000252884">
    <property type="component" value="Unassembled WGS sequence"/>
</dbReference>
<dbReference type="InterPro" id="IPR011990">
    <property type="entry name" value="TPR-like_helical_dom_sf"/>
</dbReference>